<comment type="caution">
    <text evidence="2">The sequence shown here is derived from an EMBL/GenBank/DDBJ whole genome shotgun (WGS) entry which is preliminary data.</text>
</comment>
<dbReference type="RefSeq" id="WP_286056022.1">
    <property type="nucleotide sequence ID" value="NZ_JASVWF010000007.1"/>
</dbReference>
<organism evidence="2 3">
    <name type="scientific">Actinomycetospora termitidis</name>
    <dbReference type="NCBI Taxonomy" id="3053470"/>
    <lineage>
        <taxon>Bacteria</taxon>
        <taxon>Bacillati</taxon>
        <taxon>Actinomycetota</taxon>
        <taxon>Actinomycetes</taxon>
        <taxon>Pseudonocardiales</taxon>
        <taxon>Pseudonocardiaceae</taxon>
        <taxon>Actinomycetospora</taxon>
    </lineage>
</organism>
<feature type="compositionally biased region" description="Basic residues" evidence="1">
    <location>
        <begin position="1"/>
        <end position="10"/>
    </location>
</feature>
<sequence length="96" mass="10853">MGRHSRRRRSERAAARQERHARQQALVAEQQHQEELLGWKRARLAAIAGGASAREAQRIAGPMPQRRPARVHDDTPPTTPLNLAAMIPAPRREDQQ</sequence>
<evidence type="ECO:0000256" key="1">
    <source>
        <dbReference type="SAM" id="MobiDB-lite"/>
    </source>
</evidence>
<protein>
    <submittedName>
        <fullName evidence="2">Uncharacterized protein</fullName>
    </submittedName>
</protein>
<evidence type="ECO:0000313" key="2">
    <source>
        <dbReference type="EMBL" id="MDL5159428.1"/>
    </source>
</evidence>
<feature type="compositionally biased region" description="Basic and acidic residues" evidence="1">
    <location>
        <begin position="11"/>
        <end position="21"/>
    </location>
</feature>
<dbReference type="EMBL" id="JASVWF010000007">
    <property type="protein sequence ID" value="MDL5159428.1"/>
    <property type="molecule type" value="Genomic_DNA"/>
</dbReference>
<feature type="region of interest" description="Disordered" evidence="1">
    <location>
        <begin position="1"/>
        <end position="22"/>
    </location>
</feature>
<proteinExistence type="predicted"/>
<feature type="region of interest" description="Disordered" evidence="1">
    <location>
        <begin position="60"/>
        <end position="96"/>
    </location>
</feature>
<accession>A0ABT7MFH3</accession>
<dbReference type="Proteomes" id="UP001231924">
    <property type="component" value="Unassembled WGS sequence"/>
</dbReference>
<evidence type="ECO:0000313" key="3">
    <source>
        <dbReference type="Proteomes" id="UP001231924"/>
    </source>
</evidence>
<name>A0ABT7MFH3_9PSEU</name>
<keyword evidence="3" id="KW-1185">Reference proteome</keyword>
<reference evidence="2 3" key="1">
    <citation type="submission" date="2023-06" db="EMBL/GenBank/DDBJ databases">
        <title>Actinomycetospora Odt1-22.</title>
        <authorList>
            <person name="Supong K."/>
        </authorList>
    </citation>
    <scope>NUCLEOTIDE SEQUENCE [LARGE SCALE GENOMIC DNA]</scope>
    <source>
        <strain evidence="2 3">Odt1-22</strain>
    </source>
</reference>
<gene>
    <name evidence="2" type="ORF">QRT03_25905</name>
</gene>